<evidence type="ECO:0000259" key="1">
    <source>
        <dbReference type="Pfam" id="PF09820"/>
    </source>
</evidence>
<proteinExistence type="predicted"/>
<name>A0A1B6DN42_9HEMI</name>
<dbReference type="PANTHER" id="PTHR34825:SF1">
    <property type="entry name" value="AAA-ATPASE-LIKE DOMAIN-CONTAINING PROTEIN"/>
    <property type="match status" value="1"/>
</dbReference>
<protein>
    <recommendedName>
        <fullName evidence="1">AAA-ATPase-like domain-containing protein</fullName>
    </recommendedName>
</protein>
<sequence>MLKRFLEINVNTKGRPKDAKTSKNYLIFKNNNLKICEDDSFFKKHFGQHPVIFIDYKPLTESTSFNSMLDLFKIILRKTFLQHEYLLQVKKLWVGSLNSKKFTQYIDPEMNENLTILDIKQGLIYLSEILYKHFQKKIFILIDEYDSYLNSMIFKTVSEIDEICNFIQSVNMNLLKYNDYLNRAVITGVLRVSGVELSAPGNNVKEYLFLRNYAMDKFFGITEYEIDDLLLKLIPDKSEINKTKQKLFRYYGGYTGLKYNTTIYNIWSVLNFLENDQQAITYWCRPEYVQGLLPIFGLEEIQQKIEDLLSDKTIVLDIATPLTKHSISSINFLLKGKQTSQQSVLWFFNFIFELGYLSVRDANSNDLTSIYVKIPNLEVKLEFAHIMRLVYMKQHDISLNNIDALNTAINSISSENVNHVFFEICKSLNNLFGQLKYHPKNENHFRSILLVSFMTKFHSVKSNVFNPIPPSYIDVLLCNENRVYFIMKIKKSLSTIRAYREQIAVNSHKEIILKGYINYLDMKSRNKVVYLGIGYSIDKNISIGYSYYLKEGDNLGYTKILS</sequence>
<dbReference type="PANTHER" id="PTHR34825">
    <property type="entry name" value="CONSERVED PROTEIN, WITH A WEAK D-GALACTARATE DEHYDRATASE/ALTRONATE HYDROLASE DOMAIN"/>
    <property type="match status" value="1"/>
</dbReference>
<gene>
    <name evidence="2" type="ORF">g.42084</name>
</gene>
<feature type="domain" description="AAA-ATPase-like" evidence="1">
    <location>
        <begin position="32"/>
        <end position="196"/>
    </location>
</feature>
<dbReference type="AlphaFoldDB" id="A0A1B6DN42"/>
<accession>A0A1B6DN42</accession>
<reference evidence="2" key="1">
    <citation type="submission" date="2015-12" db="EMBL/GenBank/DDBJ databases">
        <title>De novo transcriptome assembly of four potential Pierce s Disease insect vectors from Arizona vineyards.</title>
        <authorList>
            <person name="Tassone E.E."/>
        </authorList>
    </citation>
    <scope>NUCLEOTIDE SEQUENCE</scope>
</reference>
<dbReference type="Pfam" id="PF09820">
    <property type="entry name" value="AAA-ATPase_like"/>
    <property type="match status" value="1"/>
</dbReference>
<dbReference type="EMBL" id="GEDC01010182">
    <property type="protein sequence ID" value="JAS27116.1"/>
    <property type="molecule type" value="Transcribed_RNA"/>
</dbReference>
<organism evidence="2">
    <name type="scientific">Clastoptera arizonana</name>
    <name type="common">Arizona spittle bug</name>
    <dbReference type="NCBI Taxonomy" id="38151"/>
    <lineage>
        <taxon>Eukaryota</taxon>
        <taxon>Metazoa</taxon>
        <taxon>Ecdysozoa</taxon>
        <taxon>Arthropoda</taxon>
        <taxon>Hexapoda</taxon>
        <taxon>Insecta</taxon>
        <taxon>Pterygota</taxon>
        <taxon>Neoptera</taxon>
        <taxon>Paraneoptera</taxon>
        <taxon>Hemiptera</taxon>
        <taxon>Auchenorrhyncha</taxon>
        <taxon>Cercopoidea</taxon>
        <taxon>Clastopteridae</taxon>
        <taxon>Clastoptera</taxon>
    </lineage>
</organism>
<evidence type="ECO:0000313" key="2">
    <source>
        <dbReference type="EMBL" id="JAS27116.1"/>
    </source>
</evidence>
<dbReference type="InterPro" id="IPR018631">
    <property type="entry name" value="AAA-ATPase-like_dom"/>
</dbReference>